<dbReference type="EMBL" id="CACVKT020000197">
    <property type="protein sequence ID" value="CAC5356932.1"/>
    <property type="molecule type" value="Genomic_DNA"/>
</dbReference>
<dbReference type="Gene3D" id="1.25.40.20">
    <property type="entry name" value="Ankyrin repeat-containing domain"/>
    <property type="match status" value="1"/>
</dbReference>
<dbReference type="Pfam" id="PF00023">
    <property type="entry name" value="Ank"/>
    <property type="match status" value="1"/>
</dbReference>
<proteinExistence type="predicted"/>
<dbReference type="Pfam" id="PF20720">
    <property type="entry name" value="nSTAND3"/>
    <property type="match status" value="1"/>
</dbReference>
<evidence type="ECO:0000259" key="3">
    <source>
        <dbReference type="Pfam" id="PF20720"/>
    </source>
</evidence>
<dbReference type="Pfam" id="PF18738">
    <property type="entry name" value="HEPN_DZIP3"/>
    <property type="match status" value="1"/>
</dbReference>
<feature type="repeat" description="ANK" evidence="1">
    <location>
        <begin position="402"/>
        <end position="434"/>
    </location>
</feature>
<dbReference type="PROSITE" id="PS50297">
    <property type="entry name" value="ANK_REP_REGION"/>
    <property type="match status" value="1"/>
</dbReference>
<dbReference type="AlphaFoldDB" id="A0A6J7ZWU8"/>
<accession>A0A6J7ZWU8</accession>
<protein>
    <submittedName>
        <fullName evidence="4">Uncharacterized protein</fullName>
    </submittedName>
</protein>
<organism evidence="4 5">
    <name type="scientific">Mytilus coruscus</name>
    <name type="common">Sea mussel</name>
    <dbReference type="NCBI Taxonomy" id="42192"/>
    <lineage>
        <taxon>Eukaryota</taxon>
        <taxon>Metazoa</taxon>
        <taxon>Spiralia</taxon>
        <taxon>Lophotrochozoa</taxon>
        <taxon>Mollusca</taxon>
        <taxon>Bivalvia</taxon>
        <taxon>Autobranchia</taxon>
        <taxon>Pteriomorphia</taxon>
        <taxon>Mytilida</taxon>
        <taxon>Mytiloidea</taxon>
        <taxon>Mytilidae</taxon>
        <taxon>Mytilinae</taxon>
        <taxon>Mytilus</taxon>
    </lineage>
</organism>
<dbReference type="OrthoDB" id="6083162at2759"/>
<evidence type="ECO:0000259" key="2">
    <source>
        <dbReference type="Pfam" id="PF18738"/>
    </source>
</evidence>
<evidence type="ECO:0000256" key="1">
    <source>
        <dbReference type="PROSITE-ProRule" id="PRU00023"/>
    </source>
</evidence>
<feature type="domain" description="DZIP3-like HEPN" evidence="2">
    <location>
        <begin position="81"/>
        <end position="128"/>
    </location>
</feature>
<evidence type="ECO:0000313" key="5">
    <source>
        <dbReference type="Proteomes" id="UP000507470"/>
    </source>
</evidence>
<keyword evidence="5" id="KW-1185">Reference proteome</keyword>
<keyword evidence="1" id="KW-0040">ANK repeat</keyword>
<gene>
    <name evidence="4" type="ORF">MCOR_856</name>
</gene>
<dbReference type="InterPro" id="IPR002110">
    <property type="entry name" value="Ankyrin_rpt"/>
</dbReference>
<reference evidence="4 5" key="1">
    <citation type="submission" date="2020-06" db="EMBL/GenBank/DDBJ databases">
        <authorList>
            <person name="Li R."/>
            <person name="Bekaert M."/>
        </authorList>
    </citation>
    <scope>NUCLEOTIDE SEQUENCE [LARGE SCALE GENOMIC DNA]</scope>
    <source>
        <strain evidence="5">wild</strain>
    </source>
</reference>
<dbReference type="SUPFAM" id="SSF48403">
    <property type="entry name" value="Ankyrin repeat"/>
    <property type="match status" value="1"/>
</dbReference>
<dbReference type="Proteomes" id="UP000507470">
    <property type="component" value="Unassembled WGS sequence"/>
</dbReference>
<dbReference type="InterPro" id="IPR041249">
    <property type="entry name" value="HEPN_DZIP3"/>
</dbReference>
<dbReference type="InterPro" id="IPR049050">
    <property type="entry name" value="nSTAND3"/>
</dbReference>
<sequence>MATANVSCASHVSEEEDNYLRMHLLVAGTSPKAVRILFDKEFHPLLLNSSIKKGYGTQSDLKMKRVINAAQWNLLFPRSGKNLANFTEPAGGYDKLPCLTDTTPMADLARIRHYRNQLAHFKDGKMKTAAKRKLGGPDMVEECKELRTKHLDQSTVPWNLKVQFRQILDQWKKDDVNFVETRAAKHVLEFIRKHSCVTVTASSGVGKTATLRHKVLKMIGNGYDSLLVTNPHEIVQFFNPNQKTLFVIDDFCGTFSINQSENKERSVDRGNRWKNKKHNREHFKACRLDKKERQEREKDSDQFITIVPPKYHQMYIQRMVNDLSCGKVIDVFNNINMDIPKFRRRFLCYLNTLDISYQRQLAQTCDDIENDTVLLQCFFEGDIPFIQWCLFHCVDINLCRYGGVSPLYVSSQEGHTEVVKMLLDKRADINKCKDE</sequence>
<dbReference type="PROSITE" id="PS50088">
    <property type="entry name" value="ANK_REPEAT"/>
    <property type="match status" value="1"/>
</dbReference>
<feature type="domain" description="Novel STAND NTPase 3" evidence="3">
    <location>
        <begin position="178"/>
        <end position="265"/>
    </location>
</feature>
<dbReference type="SMART" id="SM00248">
    <property type="entry name" value="ANK"/>
    <property type="match status" value="2"/>
</dbReference>
<name>A0A6J7ZWU8_MYTCO</name>
<evidence type="ECO:0000313" key="4">
    <source>
        <dbReference type="EMBL" id="CAC5356932.1"/>
    </source>
</evidence>
<dbReference type="InterPro" id="IPR036770">
    <property type="entry name" value="Ankyrin_rpt-contain_sf"/>
</dbReference>